<reference evidence="1" key="1">
    <citation type="journal article" date="2014" name="Front. Microbiol.">
        <title>High frequency of phylogenetically diverse reductive dehalogenase-homologous genes in deep subseafloor sedimentary metagenomes.</title>
        <authorList>
            <person name="Kawai M."/>
            <person name="Futagami T."/>
            <person name="Toyoda A."/>
            <person name="Takaki Y."/>
            <person name="Nishi S."/>
            <person name="Hori S."/>
            <person name="Arai W."/>
            <person name="Tsubouchi T."/>
            <person name="Morono Y."/>
            <person name="Uchiyama I."/>
            <person name="Ito T."/>
            <person name="Fujiyama A."/>
            <person name="Inagaki F."/>
            <person name="Takami H."/>
        </authorList>
    </citation>
    <scope>NUCLEOTIDE SEQUENCE</scope>
    <source>
        <strain evidence="1">Expedition CK06-06</strain>
    </source>
</reference>
<comment type="caution">
    <text evidence="1">The sequence shown here is derived from an EMBL/GenBank/DDBJ whole genome shotgun (WGS) entry which is preliminary data.</text>
</comment>
<name>X1QIY4_9ZZZZ</name>
<organism evidence="1">
    <name type="scientific">marine sediment metagenome</name>
    <dbReference type="NCBI Taxonomy" id="412755"/>
    <lineage>
        <taxon>unclassified sequences</taxon>
        <taxon>metagenomes</taxon>
        <taxon>ecological metagenomes</taxon>
    </lineage>
</organism>
<protein>
    <submittedName>
        <fullName evidence="1">Uncharacterized protein</fullName>
    </submittedName>
</protein>
<evidence type="ECO:0000313" key="1">
    <source>
        <dbReference type="EMBL" id="GAI68208.1"/>
    </source>
</evidence>
<proteinExistence type="predicted"/>
<accession>X1QIY4</accession>
<sequence>YKSPSFQVKKKNQSVKNYRECVSEDKDGLRQRLGCPGDYTRRF</sequence>
<dbReference type="EMBL" id="BARV01045371">
    <property type="protein sequence ID" value="GAI68208.1"/>
    <property type="molecule type" value="Genomic_DNA"/>
</dbReference>
<feature type="non-terminal residue" evidence="1">
    <location>
        <position position="1"/>
    </location>
</feature>
<gene>
    <name evidence="1" type="ORF">S06H3_66507</name>
</gene>
<dbReference type="AlphaFoldDB" id="X1QIY4"/>